<name>A0ABR0S142_9EURO</name>
<keyword evidence="5" id="KW-0503">Monooxygenase</keyword>
<evidence type="ECO:0000256" key="3">
    <source>
        <dbReference type="ARBA" id="ARBA00022827"/>
    </source>
</evidence>
<protein>
    <recommendedName>
        <fullName evidence="6">FAD-binding domain-containing protein</fullName>
    </recommendedName>
</protein>
<dbReference type="InterPro" id="IPR050493">
    <property type="entry name" value="FAD-dep_Monooxygenase_BioMet"/>
</dbReference>
<evidence type="ECO:0000256" key="1">
    <source>
        <dbReference type="ARBA" id="ARBA00007992"/>
    </source>
</evidence>
<dbReference type="Gene3D" id="3.50.50.60">
    <property type="entry name" value="FAD/NAD(P)-binding domain"/>
    <property type="match status" value="1"/>
</dbReference>
<sequence length="454" mass="49742">MAGEGAESPHQQQSDGLHVVIAGAGMGGLTCAIACRQANPPLAVTILESAPEIMPIGAGIHLPPNATRVMSHLGLLDRLKEAGGYSLQNFVLRRWANGDVIVAKPIGDRVKKEYGEEWLTIHRGDYQMVLLKEARRSGARVVLDSQVIGIEACPNESSGQQTVLLKNGQRIGADVVIGADGRSMPPVETGDLAYRGTFTREQLQSFKNARIDKLIEESNISVWLGPGAHAVFYPLRNKTEFNLVLLCADDLPEGVRTSNGSLEEMAANFEGWDPVLSMIISCLKTALKWKLLHFKELDKWTKGPVALLGDASHPTLPYQGQGAAMAVEDGAILALLLAGLQKGGLTSTSEDKHAQLTSTFQLYEKLRKKRTETNVAGAVRTRQFYHLHDGEEQVDRDRELSELPSSKWQSGCKWNWGDAPYQKSLLGFDVLDDAENRFQEFFNESKRTTNGAAL</sequence>
<keyword evidence="2" id="KW-0285">Flavoprotein</keyword>
<comment type="caution">
    <text evidence="7">The sequence shown here is derived from an EMBL/GenBank/DDBJ whole genome shotgun (WGS) entry which is preliminary data.</text>
</comment>
<dbReference type="Proteomes" id="UP001334248">
    <property type="component" value="Unassembled WGS sequence"/>
</dbReference>
<dbReference type="SUPFAM" id="SSF51905">
    <property type="entry name" value="FAD/NAD(P)-binding domain"/>
    <property type="match status" value="1"/>
</dbReference>
<evidence type="ECO:0000313" key="7">
    <source>
        <dbReference type="EMBL" id="KAK5946521.1"/>
    </source>
</evidence>
<evidence type="ECO:0000256" key="5">
    <source>
        <dbReference type="ARBA" id="ARBA00023033"/>
    </source>
</evidence>
<keyword evidence="3" id="KW-0274">FAD</keyword>
<dbReference type="PRINTS" id="PR00420">
    <property type="entry name" value="RNGMNOXGNASE"/>
</dbReference>
<organism evidence="7 8">
    <name type="scientific">Knufia obscura</name>
    <dbReference type="NCBI Taxonomy" id="1635080"/>
    <lineage>
        <taxon>Eukaryota</taxon>
        <taxon>Fungi</taxon>
        <taxon>Dikarya</taxon>
        <taxon>Ascomycota</taxon>
        <taxon>Pezizomycotina</taxon>
        <taxon>Eurotiomycetes</taxon>
        <taxon>Chaetothyriomycetidae</taxon>
        <taxon>Chaetothyriales</taxon>
        <taxon>Trichomeriaceae</taxon>
        <taxon>Knufia</taxon>
    </lineage>
</organism>
<accession>A0ABR0S142</accession>
<reference evidence="7 8" key="1">
    <citation type="journal article" date="2023" name="Res Sq">
        <title>Genomic and morphological characterization of Knufia obscura isolated from the Mars 2020 spacecraft assembly facility.</title>
        <authorList>
            <person name="Chander A.M."/>
            <person name="Teixeira M.M."/>
            <person name="Singh N.K."/>
            <person name="Williams M.P."/>
            <person name="Parker C.W."/>
            <person name="Leo P."/>
            <person name="Stajich J.E."/>
            <person name="Torok T."/>
            <person name="Tighe S."/>
            <person name="Mason C.E."/>
            <person name="Venkateswaran K."/>
        </authorList>
    </citation>
    <scope>NUCLEOTIDE SEQUENCE [LARGE SCALE GENOMIC DNA]</scope>
    <source>
        <strain evidence="7 8">CCFEE 5817</strain>
    </source>
</reference>
<dbReference type="RefSeq" id="XP_064734611.1">
    <property type="nucleotide sequence ID" value="XM_064869114.1"/>
</dbReference>
<evidence type="ECO:0000313" key="8">
    <source>
        <dbReference type="Proteomes" id="UP001334248"/>
    </source>
</evidence>
<keyword evidence="8" id="KW-1185">Reference proteome</keyword>
<proteinExistence type="inferred from homology"/>
<dbReference type="PANTHER" id="PTHR13789:SF311">
    <property type="entry name" value="HYDROXYLASE, PUTATIVE (AFU_ORTHOLOGUE AFUA_5G10180)-RELATED"/>
    <property type="match status" value="1"/>
</dbReference>
<evidence type="ECO:0000259" key="6">
    <source>
        <dbReference type="Pfam" id="PF01494"/>
    </source>
</evidence>
<feature type="domain" description="FAD-binding" evidence="6">
    <location>
        <begin position="18"/>
        <end position="343"/>
    </location>
</feature>
<comment type="similarity">
    <text evidence="1">Belongs to the paxM FAD-dependent monooxygenase family.</text>
</comment>
<dbReference type="Pfam" id="PF01494">
    <property type="entry name" value="FAD_binding_3"/>
    <property type="match status" value="1"/>
</dbReference>
<dbReference type="InterPro" id="IPR036188">
    <property type="entry name" value="FAD/NAD-bd_sf"/>
</dbReference>
<dbReference type="InterPro" id="IPR002938">
    <property type="entry name" value="FAD-bd"/>
</dbReference>
<evidence type="ECO:0000256" key="4">
    <source>
        <dbReference type="ARBA" id="ARBA00023002"/>
    </source>
</evidence>
<dbReference type="EMBL" id="JAVHJV010000001">
    <property type="protein sequence ID" value="KAK5946521.1"/>
    <property type="molecule type" value="Genomic_DNA"/>
</dbReference>
<dbReference type="SUPFAM" id="SSF54373">
    <property type="entry name" value="FAD-linked reductases, C-terminal domain"/>
    <property type="match status" value="1"/>
</dbReference>
<keyword evidence="4" id="KW-0560">Oxidoreductase</keyword>
<dbReference type="PANTHER" id="PTHR13789">
    <property type="entry name" value="MONOOXYGENASE"/>
    <property type="match status" value="1"/>
</dbReference>
<dbReference type="GeneID" id="89994113"/>
<evidence type="ECO:0000256" key="2">
    <source>
        <dbReference type="ARBA" id="ARBA00022630"/>
    </source>
</evidence>
<gene>
    <name evidence="7" type="ORF">PMZ80_000664</name>
</gene>